<dbReference type="KEGG" id="kmn:HW532_14845"/>
<sequence length="625" mass="70925">MRMTRRKALSLLGAGAGLPFLPVPGLMTPARAQAGGWHHGLSLFGDLKYGPDFKHFDYVDPDAPKGGRLRMATYQPFDSLNVVPPRGSVAPGVGLIYDSLMTSSLDEVSTEYGLVADGAEIADDISWVTYRLREGGRWHDGEPITPADVLFSFDALKTHHPLYHHYYQNVVKAEQTGDREVTFTFDQTGNRELPNIVGQITVLPKHYWDGKDAKGNPRDITKTTLDVPLGSGAYRIKQVIPGRTIVYERVPDYWGAELPVNIGRNNLDEIRYEVYRDLQVAFEAFKADALDFFVEATSKNWVSGYDFPAVKRGDVVQEAFPQMSRATGRLQAWVFNLRRKKFQDRRVRRAFNLALDFETMNETFFYGLYERIDSYFDGTELAATGVPEGLELEILEKVRDKVPEALFTEPYENPVGGSPKAVRRNLREALKLLEEAGWVVKNRRLVNAETGEPFTVQFLSDDPRSERTVGFYKKNLERLGMDVSLRVVDSSQYQNRLRSFDFDIISVVKLQSLSPGNEQRNYWGSESADVPGSDNEMGIKNPAVDYLIDRIIYAENREELVAATHALDRVLLWNDYVVPQWISGEIWTARWNRYSHPDPLPEYSFGFPSIWWYDKDKAAAIGGEG</sequence>
<dbReference type="Pfam" id="PF00496">
    <property type="entry name" value="SBP_bac_5"/>
    <property type="match status" value="1"/>
</dbReference>
<dbReference type="RefSeq" id="WP_213161215.1">
    <property type="nucleotide sequence ID" value="NZ_CP058214.1"/>
</dbReference>
<organism evidence="5 6">
    <name type="scientific">Kaustia mangrovi</name>
    <dbReference type="NCBI Taxonomy" id="2593653"/>
    <lineage>
        <taxon>Bacteria</taxon>
        <taxon>Pseudomonadati</taxon>
        <taxon>Pseudomonadota</taxon>
        <taxon>Alphaproteobacteria</taxon>
        <taxon>Hyphomicrobiales</taxon>
        <taxon>Parvibaculaceae</taxon>
        <taxon>Kaustia</taxon>
    </lineage>
</organism>
<protein>
    <submittedName>
        <fullName evidence="5">ABC transporter substrate-binding protein</fullName>
    </submittedName>
</protein>
<dbReference type="Gene3D" id="3.10.105.10">
    <property type="entry name" value="Dipeptide-binding Protein, Domain 3"/>
    <property type="match status" value="1"/>
</dbReference>
<dbReference type="SUPFAM" id="SSF53850">
    <property type="entry name" value="Periplasmic binding protein-like II"/>
    <property type="match status" value="1"/>
</dbReference>
<dbReference type="EMBL" id="CP058214">
    <property type="protein sequence ID" value="QPC43852.1"/>
    <property type="molecule type" value="Genomic_DNA"/>
</dbReference>
<dbReference type="PROSITE" id="PS51318">
    <property type="entry name" value="TAT"/>
    <property type="match status" value="1"/>
</dbReference>
<comment type="similarity">
    <text evidence="2">Belongs to the bacterial solute-binding protein 5 family.</text>
</comment>
<dbReference type="PIRSF" id="PIRSF002741">
    <property type="entry name" value="MppA"/>
    <property type="match status" value="1"/>
</dbReference>
<dbReference type="AlphaFoldDB" id="A0A7S8C5R0"/>
<dbReference type="InterPro" id="IPR000914">
    <property type="entry name" value="SBP_5_dom"/>
</dbReference>
<accession>A0A7S8C5R0</accession>
<gene>
    <name evidence="5" type="ORF">HW532_14845</name>
</gene>
<dbReference type="GO" id="GO:0042884">
    <property type="term" value="P:microcin transport"/>
    <property type="evidence" value="ECO:0007669"/>
    <property type="project" value="TreeGrafter"/>
</dbReference>
<evidence type="ECO:0000256" key="3">
    <source>
        <dbReference type="ARBA" id="ARBA00022729"/>
    </source>
</evidence>
<dbReference type="CDD" id="cd08497">
    <property type="entry name" value="MbnE-like"/>
    <property type="match status" value="1"/>
</dbReference>
<reference evidence="5 6" key="1">
    <citation type="submission" date="2020-06" db="EMBL/GenBank/DDBJ databases">
        <title>Genome sequence of 2 isolates from Red Sea Mangroves.</title>
        <authorList>
            <person name="Sefrji F."/>
            <person name="Michoud G."/>
            <person name="Merlino G."/>
            <person name="Daffonchio D."/>
        </authorList>
    </citation>
    <scope>NUCLEOTIDE SEQUENCE [LARGE SCALE GENOMIC DNA]</scope>
    <source>
        <strain evidence="5 6">R1DC25</strain>
    </source>
</reference>
<dbReference type="GO" id="GO:0043190">
    <property type="term" value="C:ATP-binding cassette (ABC) transporter complex"/>
    <property type="evidence" value="ECO:0007669"/>
    <property type="project" value="InterPro"/>
</dbReference>
<keyword evidence="6" id="KW-1185">Reference proteome</keyword>
<dbReference type="GO" id="GO:0015833">
    <property type="term" value="P:peptide transport"/>
    <property type="evidence" value="ECO:0007669"/>
    <property type="project" value="TreeGrafter"/>
</dbReference>
<dbReference type="GO" id="GO:1904680">
    <property type="term" value="F:peptide transmembrane transporter activity"/>
    <property type="evidence" value="ECO:0007669"/>
    <property type="project" value="TreeGrafter"/>
</dbReference>
<evidence type="ECO:0000313" key="5">
    <source>
        <dbReference type="EMBL" id="QPC43852.1"/>
    </source>
</evidence>
<name>A0A7S8C5R0_9HYPH</name>
<dbReference type="PANTHER" id="PTHR30290:SF64">
    <property type="entry name" value="ABC TRANSPORTER PERIPLASMIC BINDING PROTEIN"/>
    <property type="match status" value="1"/>
</dbReference>
<evidence type="ECO:0000256" key="2">
    <source>
        <dbReference type="ARBA" id="ARBA00005695"/>
    </source>
</evidence>
<comment type="subcellular location">
    <subcellularLocation>
        <location evidence="1">Periplasm</location>
    </subcellularLocation>
</comment>
<dbReference type="Gene3D" id="3.40.190.10">
    <property type="entry name" value="Periplasmic binding protein-like II"/>
    <property type="match status" value="1"/>
</dbReference>
<evidence type="ECO:0000259" key="4">
    <source>
        <dbReference type="Pfam" id="PF00496"/>
    </source>
</evidence>
<dbReference type="InterPro" id="IPR030678">
    <property type="entry name" value="Peptide/Ni-bd"/>
</dbReference>
<dbReference type="InterPro" id="IPR006311">
    <property type="entry name" value="TAT_signal"/>
</dbReference>
<proteinExistence type="inferred from homology"/>
<dbReference type="Proteomes" id="UP000593594">
    <property type="component" value="Chromosome"/>
</dbReference>
<dbReference type="PANTHER" id="PTHR30290">
    <property type="entry name" value="PERIPLASMIC BINDING COMPONENT OF ABC TRANSPORTER"/>
    <property type="match status" value="1"/>
</dbReference>
<feature type="domain" description="Solute-binding protein family 5" evidence="4">
    <location>
        <begin position="114"/>
        <end position="525"/>
    </location>
</feature>
<dbReference type="GO" id="GO:0030288">
    <property type="term" value="C:outer membrane-bounded periplasmic space"/>
    <property type="evidence" value="ECO:0007669"/>
    <property type="project" value="TreeGrafter"/>
</dbReference>
<dbReference type="InterPro" id="IPR039424">
    <property type="entry name" value="SBP_5"/>
</dbReference>
<evidence type="ECO:0000313" key="6">
    <source>
        <dbReference type="Proteomes" id="UP000593594"/>
    </source>
</evidence>
<keyword evidence="3" id="KW-0732">Signal</keyword>
<evidence type="ECO:0000256" key="1">
    <source>
        <dbReference type="ARBA" id="ARBA00004418"/>
    </source>
</evidence>